<keyword evidence="3" id="KW-0217">Developmental protein</keyword>
<keyword evidence="5" id="KW-0479">Metal-binding</keyword>
<comment type="similarity">
    <text evidence="2">Belongs to the krueppel C2H2-type zinc-finger protein family.</text>
</comment>
<keyword evidence="6" id="KW-0677">Repeat</keyword>
<evidence type="ECO:0000256" key="10">
    <source>
        <dbReference type="ARBA" id="ARBA00023015"/>
    </source>
</evidence>
<evidence type="ECO:0000256" key="11">
    <source>
        <dbReference type="ARBA" id="ARBA00023125"/>
    </source>
</evidence>
<feature type="domain" description="C2H2-type" evidence="17">
    <location>
        <begin position="147"/>
        <end position="175"/>
    </location>
</feature>
<dbReference type="InterPro" id="IPR013087">
    <property type="entry name" value="Znf_C2H2_type"/>
</dbReference>
<evidence type="ECO:0000256" key="12">
    <source>
        <dbReference type="ARBA" id="ARBA00023159"/>
    </source>
</evidence>
<evidence type="ECO:0000256" key="9">
    <source>
        <dbReference type="ARBA" id="ARBA00022833"/>
    </source>
</evidence>
<keyword evidence="19" id="KW-1185">Reference proteome</keyword>
<feature type="non-terminal residue" evidence="18">
    <location>
        <position position="485"/>
    </location>
</feature>
<dbReference type="PANTHER" id="PTHR24379">
    <property type="entry name" value="KRAB AND ZINC FINGER DOMAIN-CONTAINING"/>
    <property type="match status" value="1"/>
</dbReference>
<dbReference type="AlphaFoldDB" id="A0A087TIE0"/>
<dbReference type="OrthoDB" id="6432158at2759"/>
<evidence type="ECO:0000256" key="2">
    <source>
        <dbReference type="ARBA" id="ARBA00006991"/>
    </source>
</evidence>
<feature type="compositionally biased region" description="Low complexity" evidence="16">
    <location>
        <begin position="341"/>
        <end position="356"/>
    </location>
</feature>
<keyword evidence="14" id="KW-0539">Nucleus</keyword>
<dbReference type="SMART" id="SM00355">
    <property type="entry name" value="ZnF_C2H2"/>
    <property type="match status" value="10"/>
</dbReference>
<proteinExistence type="inferred from homology"/>
<dbReference type="Gene3D" id="3.30.160.60">
    <property type="entry name" value="Classic Zinc Finger"/>
    <property type="match status" value="4"/>
</dbReference>
<dbReference type="EMBL" id="KK115348">
    <property type="protein sequence ID" value="KFM64879.1"/>
    <property type="molecule type" value="Genomic_DNA"/>
</dbReference>
<keyword evidence="10" id="KW-0805">Transcription regulation</keyword>
<feature type="region of interest" description="Disordered" evidence="16">
    <location>
        <begin position="1"/>
        <end position="32"/>
    </location>
</feature>
<evidence type="ECO:0000256" key="3">
    <source>
        <dbReference type="ARBA" id="ARBA00022473"/>
    </source>
</evidence>
<reference evidence="18 19" key="1">
    <citation type="submission" date="2013-11" db="EMBL/GenBank/DDBJ databases">
        <title>Genome sequencing of Stegodyphus mimosarum.</title>
        <authorList>
            <person name="Bechsgaard J."/>
        </authorList>
    </citation>
    <scope>NUCLEOTIDE SEQUENCE [LARGE SCALE GENOMIC DNA]</scope>
</reference>
<sequence length="485" mass="52779">MLGTHPAVFNGSTSSHYRRQDPGGGQGNLGTGQNPANSATTLLCSQCNAGFQDFESFRTHLKSHLDAAAAASASGAVPTSTTSAALQRYSCPECNAEFGNESLLESHVTSHFLSTTTEYGCQSCMKLFQKSDELQKHLMDVHAYHLYRCALCKQIFDSKVSIQVHFAVKHSNECRSLKCTSCSAYFRTEVEFQVHVKLAHLSSKNFHGSNPTSYRCLLCDQLFPNEVQLRFHASTHKKQFTCSACGDAFHVEFLLDRHIQTVHQGAVTSSPPLHQYLGLQNNSPVPHPASSGIQQQASTSQGNEEAQNLCTKKSATGTQPRGEQQHSSSDPNSTTVSVTNPAVSSPSTASVSTTSATPASRADYRCDICDIVCSSESGLAAHRRQAHHLRLHKDHKSGSSPGAVSLFCAYCNESCKSRGELENHMKAHTATPSKHKCNICDEMCPSATTLAEHKLTHCKVSHLATEMFDSKKSEILSLLTEENVR</sequence>
<evidence type="ECO:0000256" key="8">
    <source>
        <dbReference type="ARBA" id="ARBA00022782"/>
    </source>
</evidence>
<keyword evidence="8" id="KW-0221">Differentiation</keyword>
<evidence type="ECO:0000256" key="7">
    <source>
        <dbReference type="ARBA" id="ARBA00022771"/>
    </source>
</evidence>
<evidence type="ECO:0000256" key="4">
    <source>
        <dbReference type="ARBA" id="ARBA00022491"/>
    </source>
</evidence>
<evidence type="ECO:0000256" key="5">
    <source>
        <dbReference type="ARBA" id="ARBA00022723"/>
    </source>
</evidence>
<dbReference type="PROSITE" id="PS00028">
    <property type="entry name" value="ZINC_FINGER_C2H2_1"/>
    <property type="match status" value="10"/>
</dbReference>
<dbReference type="Pfam" id="PF00096">
    <property type="entry name" value="zf-C2H2"/>
    <property type="match status" value="2"/>
</dbReference>
<evidence type="ECO:0000256" key="14">
    <source>
        <dbReference type="ARBA" id="ARBA00023242"/>
    </source>
</evidence>
<evidence type="ECO:0000313" key="19">
    <source>
        <dbReference type="Proteomes" id="UP000054359"/>
    </source>
</evidence>
<accession>A0A087TIE0</accession>
<evidence type="ECO:0000256" key="6">
    <source>
        <dbReference type="ARBA" id="ARBA00022737"/>
    </source>
</evidence>
<dbReference type="InterPro" id="IPR036236">
    <property type="entry name" value="Znf_C2H2_sf"/>
</dbReference>
<dbReference type="Pfam" id="PF12874">
    <property type="entry name" value="zf-met"/>
    <property type="match status" value="1"/>
</dbReference>
<feature type="domain" description="C2H2-type" evidence="17">
    <location>
        <begin position="177"/>
        <end position="205"/>
    </location>
</feature>
<gene>
    <name evidence="18" type="ORF">X975_23828</name>
</gene>
<dbReference type="FunFam" id="3.30.160.60:FF:000167">
    <property type="entry name" value="Zinc finger protein 521"/>
    <property type="match status" value="1"/>
</dbReference>
<feature type="compositionally biased region" description="Polar residues" evidence="16">
    <location>
        <begin position="273"/>
        <end position="284"/>
    </location>
</feature>
<feature type="region of interest" description="Disordered" evidence="16">
    <location>
        <begin position="273"/>
        <end position="356"/>
    </location>
</feature>
<feature type="domain" description="C2H2-type" evidence="17">
    <location>
        <begin position="240"/>
        <end position="268"/>
    </location>
</feature>
<dbReference type="Proteomes" id="UP000054359">
    <property type="component" value="Unassembled WGS sequence"/>
</dbReference>
<name>A0A087TIE0_STEMI</name>
<dbReference type="Pfam" id="PF13912">
    <property type="entry name" value="zf-C2H2_6"/>
    <property type="match status" value="1"/>
</dbReference>
<feature type="domain" description="C2H2-type" evidence="17">
    <location>
        <begin position="406"/>
        <end position="433"/>
    </location>
</feature>
<dbReference type="STRING" id="407821.A0A087TIE0"/>
<evidence type="ECO:0000256" key="13">
    <source>
        <dbReference type="ARBA" id="ARBA00023163"/>
    </source>
</evidence>
<dbReference type="PROSITE" id="PS50157">
    <property type="entry name" value="ZINC_FINGER_C2H2_2"/>
    <property type="match status" value="9"/>
</dbReference>
<organism evidence="18 19">
    <name type="scientific">Stegodyphus mimosarum</name>
    <name type="common">African social velvet spider</name>
    <dbReference type="NCBI Taxonomy" id="407821"/>
    <lineage>
        <taxon>Eukaryota</taxon>
        <taxon>Metazoa</taxon>
        <taxon>Ecdysozoa</taxon>
        <taxon>Arthropoda</taxon>
        <taxon>Chelicerata</taxon>
        <taxon>Arachnida</taxon>
        <taxon>Araneae</taxon>
        <taxon>Araneomorphae</taxon>
        <taxon>Entelegynae</taxon>
        <taxon>Eresoidea</taxon>
        <taxon>Eresidae</taxon>
        <taxon>Stegodyphus</taxon>
    </lineage>
</organism>
<keyword evidence="7 15" id="KW-0863">Zinc-finger</keyword>
<evidence type="ECO:0000256" key="1">
    <source>
        <dbReference type="ARBA" id="ARBA00004123"/>
    </source>
</evidence>
<dbReference type="SUPFAM" id="SSF57667">
    <property type="entry name" value="beta-beta-alpha zinc fingers"/>
    <property type="match status" value="3"/>
</dbReference>
<keyword evidence="11" id="KW-0238">DNA-binding</keyword>
<keyword evidence="12" id="KW-0010">Activator</keyword>
<dbReference type="GO" id="GO:0008270">
    <property type="term" value="F:zinc ion binding"/>
    <property type="evidence" value="ECO:0007669"/>
    <property type="project" value="UniProtKB-KW"/>
</dbReference>
<evidence type="ECO:0000256" key="16">
    <source>
        <dbReference type="SAM" id="MobiDB-lite"/>
    </source>
</evidence>
<keyword evidence="4" id="KW-0678">Repressor</keyword>
<dbReference type="PANTHER" id="PTHR24379:SF128">
    <property type="entry name" value="C2H2-TYPE DOMAIN-CONTAINING PROTEIN"/>
    <property type="match status" value="1"/>
</dbReference>
<evidence type="ECO:0000256" key="15">
    <source>
        <dbReference type="PROSITE-ProRule" id="PRU00042"/>
    </source>
</evidence>
<feature type="domain" description="C2H2-type" evidence="17">
    <location>
        <begin position="119"/>
        <end position="143"/>
    </location>
</feature>
<feature type="domain" description="C2H2-type" evidence="17">
    <location>
        <begin position="364"/>
        <end position="397"/>
    </location>
</feature>
<feature type="domain" description="C2H2-type" evidence="17">
    <location>
        <begin position="214"/>
        <end position="241"/>
    </location>
</feature>
<keyword evidence="9" id="KW-0862">Zinc</keyword>
<keyword evidence="13" id="KW-0804">Transcription</keyword>
<protein>
    <submittedName>
        <fullName evidence="18">Zinc finger protein 521</fullName>
    </submittedName>
</protein>
<feature type="compositionally biased region" description="Polar residues" evidence="16">
    <location>
        <begin position="291"/>
        <end position="340"/>
    </location>
</feature>
<evidence type="ECO:0000313" key="18">
    <source>
        <dbReference type="EMBL" id="KFM64879.1"/>
    </source>
</evidence>
<evidence type="ECO:0000259" key="17">
    <source>
        <dbReference type="PROSITE" id="PS50157"/>
    </source>
</evidence>
<comment type="subcellular location">
    <subcellularLocation>
        <location evidence="1">Nucleus</location>
    </subcellularLocation>
</comment>
<feature type="domain" description="C2H2-type" evidence="17">
    <location>
        <begin position="89"/>
        <end position="111"/>
    </location>
</feature>
<feature type="domain" description="C2H2-type" evidence="17">
    <location>
        <begin position="42"/>
        <end position="69"/>
    </location>
</feature>